<name>A0A9N9BUV3_9GLOM</name>
<comment type="caution">
    <text evidence="1">The sequence shown here is derived from an EMBL/GenBank/DDBJ whole genome shotgun (WGS) entry which is preliminary data.</text>
</comment>
<dbReference type="AlphaFoldDB" id="A0A9N9BUV3"/>
<keyword evidence="2" id="KW-1185">Reference proteome</keyword>
<sequence>MNSQEPEVNITTNTNLNDVLFFNNFDYVPDDYDMENIESMDLATKSLTSESTITGSVVNDASDFNIEINPFHFDKANFEVARALAEADNDNDIFLLKDIDIDTETESNDILTSELNSITSNSNDENEYFIENIEENTNQALSVCLILDLIDDRIQRCLNHSQKNKVHLLNLLELG</sequence>
<dbReference type="OrthoDB" id="2392499at2759"/>
<reference evidence="1" key="1">
    <citation type="submission" date="2021-06" db="EMBL/GenBank/DDBJ databases">
        <authorList>
            <person name="Kallberg Y."/>
            <person name="Tangrot J."/>
            <person name="Rosling A."/>
        </authorList>
    </citation>
    <scope>NUCLEOTIDE SEQUENCE</scope>
    <source>
        <strain evidence="1">MT106</strain>
    </source>
</reference>
<evidence type="ECO:0000313" key="2">
    <source>
        <dbReference type="Proteomes" id="UP000789831"/>
    </source>
</evidence>
<evidence type="ECO:0000313" key="1">
    <source>
        <dbReference type="EMBL" id="CAG8577335.1"/>
    </source>
</evidence>
<dbReference type="Proteomes" id="UP000789831">
    <property type="component" value="Unassembled WGS sequence"/>
</dbReference>
<feature type="non-terminal residue" evidence="1">
    <location>
        <position position="175"/>
    </location>
</feature>
<accession>A0A9N9BUV3</accession>
<organism evidence="1 2">
    <name type="scientific">Ambispora gerdemannii</name>
    <dbReference type="NCBI Taxonomy" id="144530"/>
    <lineage>
        <taxon>Eukaryota</taxon>
        <taxon>Fungi</taxon>
        <taxon>Fungi incertae sedis</taxon>
        <taxon>Mucoromycota</taxon>
        <taxon>Glomeromycotina</taxon>
        <taxon>Glomeromycetes</taxon>
        <taxon>Archaeosporales</taxon>
        <taxon>Ambisporaceae</taxon>
        <taxon>Ambispora</taxon>
    </lineage>
</organism>
<proteinExistence type="predicted"/>
<gene>
    <name evidence="1" type="ORF">AGERDE_LOCUS7946</name>
</gene>
<dbReference type="EMBL" id="CAJVPL010001559">
    <property type="protein sequence ID" value="CAG8577335.1"/>
    <property type="molecule type" value="Genomic_DNA"/>
</dbReference>
<protein>
    <submittedName>
        <fullName evidence="1">4635_t:CDS:1</fullName>
    </submittedName>
</protein>